<proteinExistence type="predicted"/>
<dbReference type="GO" id="GO:0003700">
    <property type="term" value="F:DNA-binding transcription factor activity"/>
    <property type="evidence" value="ECO:0007669"/>
    <property type="project" value="InterPro"/>
</dbReference>
<evidence type="ECO:0000313" key="5">
    <source>
        <dbReference type="Proteomes" id="UP000627984"/>
    </source>
</evidence>
<dbReference type="Pfam" id="PF13411">
    <property type="entry name" value="MerR_1"/>
    <property type="match status" value="1"/>
</dbReference>
<protein>
    <submittedName>
        <fullName evidence="4">MerR family transcriptional regulator</fullName>
    </submittedName>
</protein>
<evidence type="ECO:0000313" key="4">
    <source>
        <dbReference type="EMBL" id="GGK63255.1"/>
    </source>
</evidence>
<dbReference type="InterPro" id="IPR009061">
    <property type="entry name" value="DNA-bd_dom_put_sf"/>
</dbReference>
<dbReference type="AlphaFoldDB" id="A0AA37BF59"/>
<accession>A0AA37BF59</accession>
<dbReference type="PROSITE" id="PS50937">
    <property type="entry name" value="HTH_MERR_2"/>
    <property type="match status" value="2"/>
</dbReference>
<dbReference type="SMART" id="SM00422">
    <property type="entry name" value="HTH_MERR"/>
    <property type="match status" value="2"/>
</dbReference>
<dbReference type="GO" id="GO:0003677">
    <property type="term" value="F:DNA binding"/>
    <property type="evidence" value="ECO:0007669"/>
    <property type="project" value="UniProtKB-KW"/>
</dbReference>
<feature type="domain" description="HTH merR-type" evidence="3">
    <location>
        <begin position="13"/>
        <end position="55"/>
    </location>
</feature>
<dbReference type="SUPFAM" id="SSF46955">
    <property type="entry name" value="Putative DNA-binding domain"/>
    <property type="match status" value="2"/>
</dbReference>
<organism evidence="4 5">
    <name type="scientific">Planomonospora parontospora</name>
    <dbReference type="NCBI Taxonomy" id="58119"/>
    <lineage>
        <taxon>Bacteria</taxon>
        <taxon>Bacillati</taxon>
        <taxon>Actinomycetota</taxon>
        <taxon>Actinomycetes</taxon>
        <taxon>Streptosporangiales</taxon>
        <taxon>Streptosporangiaceae</taxon>
        <taxon>Planomonospora</taxon>
    </lineage>
</organism>
<name>A0AA37BF59_9ACTN</name>
<evidence type="ECO:0000256" key="2">
    <source>
        <dbReference type="SAM" id="MobiDB-lite"/>
    </source>
</evidence>
<dbReference type="PANTHER" id="PTHR30204:SF93">
    <property type="entry name" value="HTH MERR-TYPE DOMAIN-CONTAINING PROTEIN"/>
    <property type="match status" value="1"/>
</dbReference>
<dbReference type="EMBL" id="BMQD01000006">
    <property type="protein sequence ID" value="GGK63255.1"/>
    <property type="molecule type" value="Genomic_DNA"/>
</dbReference>
<reference evidence="4" key="2">
    <citation type="submission" date="2022-09" db="EMBL/GenBank/DDBJ databases">
        <authorList>
            <person name="Sun Q."/>
            <person name="Ohkuma M."/>
        </authorList>
    </citation>
    <scope>NUCLEOTIDE SEQUENCE</scope>
    <source>
        <strain evidence="4">JCM 3093</strain>
    </source>
</reference>
<comment type="caution">
    <text evidence="4">The sequence shown here is derived from an EMBL/GenBank/DDBJ whole genome shotgun (WGS) entry which is preliminary data.</text>
</comment>
<dbReference type="PANTHER" id="PTHR30204">
    <property type="entry name" value="REDOX-CYCLING DRUG-SENSING TRANSCRIPTIONAL ACTIVATOR SOXR"/>
    <property type="match status" value="1"/>
</dbReference>
<sequence>MDRTGPGLRPVDLARAAGVSTQQIRNYAAAGVLPPVPRTAAGYRRFDIRHLRALLAYRALARGHGPDTAQSIMQAVHAGDVPLALRLIDAGHAALHEQRLSLQATGEALETVAEQTPETPGAPESPRSGLRVGEVAARLGVRPSALRLWESAGLLAPGREPGTGYRRFGPADVRDARMIGMLRRSRYPLEQIRSVLDGLRRNGSSDALRAAVAQRQEELTRRAAAMLEGAGHLHRYVTAAEPDGRGTAPIGRSPGPGDGEST</sequence>
<feature type="domain" description="HTH merR-type" evidence="3">
    <location>
        <begin position="129"/>
        <end position="198"/>
    </location>
</feature>
<dbReference type="Proteomes" id="UP000627984">
    <property type="component" value="Unassembled WGS sequence"/>
</dbReference>
<evidence type="ECO:0000256" key="1">
    <source>
        <dbReference type="ARBA" id="ARBA00023125"/>
    </source>
</evidence>
<dbReference type="Gene3D" id="1.10.1660.10">
    <property type="match status" value="2"/>
</dbReference>
<evidence type="ECO:0000259" key="3">
    <source>
        <dbReference type="PROSITE" id="PS50937"/>
    </source>
</evidence>
<gene>
    <name evidence="4" type="ORF">GCM10010126_23280</name>
</gene>
<dbReference type="InterPro" id="IPR047057">
    <property type="entry name" value="MerR_fam"/>
</dbReference>
<keyword evidence="1" id="KW-0238">DNA-binding</keyword>
<dbReference type="InterPro" id="IPR000551">
    <property type="entry name" value="MerR-type_HTH_dom"/>
</dbReference>
<dbReference type="Pfam" id="PF00376">
    <property type="entry name" value="MerR"/>
    <property type="match status" value="1"/>
</dbReference>
<reference evidence="4" key="1">
    <citation type="journal article" date="2014" name="Int. J. Syst. Evol. Microbiol.">
        <title>Complete genome sequence of Corynebacterium casei LMG S-19264T (=DSM 44701T), isolated from a smear-ripened cheese.</title>
        <authorList>
            <consortium name="US DOE Joint Genome Institute (JGI-PGF)"/>
            <person name="Walter F."/>
            <person name="Albersmeier A."/>
            <person name="Kalinowski J."/>
            <person name="Ruckert C."/>
        </authorList>
    </citation>
    <scope>NUCLEOTIDE SEQUENCE</scope>
    <source>
        <strain evidence="4">JCM 3093</strain>
    </source>
</reference>
<dbReference type="RefSeq" id="WP_191894749.1">
    <property type="nucleotide sequence ID" value="NZ_BMQD01000006.1"/>
</dbReference>
<feature type="region of interest" description="Disordered" evidence="2">
    <location>
        <begin position="240"/>
        <end position="262"/>
    </location>
</feature>